<dbReference type="AlphaFoldDB" id="A0A6M3IJI2"/>
<name>A0A6M3IJI2_9ZZZZ</name>
<dbReference type="EMBL" id="MT141279">
    <property type="protein sequence ID" value="QJA57543.1"/>
    <property type="molecule type" value="Genomic_DNA"/>
</dbReference>
<evidence type="ECO:0000313" key="1">
    <source>
        <dbReference type="EMBL" id="QJA57543.1"/>
    </source>
</evidence>
<reference evidence="1" key="1">
    <citation type="submission" date="2020-03" db="EMBL/GenBank/DDBJ databases">
        <title>The deep terrestrial virosphere.</title>
        <authorList>
            <person name="Holmfeldt K."/>
            <person name="Nilsson E."/>
            <person name="Simone D."/>
            <person name="Lopez-Fernandez M."/>
            <person name="Wu X."/>
            <person name="de Brujin I."/>
            <person name="Lundin D."/>
            <person name="Andersson A."/>
            <person name="Bertilsson S."/>
            <person name="Dopson M."/>
        </authorList>
    </citation>
    <scope>NUCLEOTIDE SEQUENCE</scope>
    <source>
        <strain evidence="1">MM415B01626</strain>
    </source>
</reference>
<protein>
    <submittedName>
        <fullName evidence="1">Uncharacterized protein</fullName>
    </submittedName>
</protein>
<sequence>MAFTATEIARVKVMPGYVEVIGYYVNTASSTGGNITHGLNEVVNVQLTSAGSAADNAHVYNETLPLSSGTAVTIVTGADESGSYRIFGRP</sequence>
<organism evidence="1">
    <name type="scientific">viral metagenome</name>
    <dbReference type="NCBI Taxonomy" id="1070528"/>
    <lineage>
        <taxon>unclassified sequences</taxon>
        <taxon>metagenomes</taxon>
        <taxon>organismal metagenomes</taxon>
    </lineage>
</organism>
<proteinExistence type="predicted"/>
<gene>
    <name evidence="1" type="ORF">MM415B01626_0004</name>
</gene>
<accession>A0A6M3IJI2</accession>